<dbReference type="InterPro" id="IPR001173">
    <property type="entry name" value="Glyco_trans_2-like"/>
</dbReference>
<feature type="domain" description="Glycosyltransferase 2-like" evidence="1">
    <location>
        <begin position="7"/>
        <end position="142"/>
    </location>
</feature>
<dbReference type="InterPro" id="IPR029044">
    <property type="entry name" value="Nucleotide-diphossugar_trans"/>
</dbReference>
<reference evidence="2 3" key="1">
    <citation type="submission" date="2024-06" db="EMBL/GenBank/DDBJ databases">
        <authorList>
            <person name="Tuo L."/>
        </authorList>
    </citation>
    <scope>NUCLEOTIDE SEQUENCE [LARGE SCALE GENOMIC DNA]</scope>
    <source>
        <strain evidence="2 3">ZMM04-5</strain>
    </source>
</reference>
<keyword evidence="2" id="KW-0808">Transferase</keyword>
<dbReference type="PANTHER" id="PTHR43685:SF2">
    <property type="entry name" value="GLYCOSYLTRANSFERASE 2-LIKE DOMAIN-CONTAINING PROTEIN"/>
    <property type="match status" value="1"/>
</dbReference>
<keyword evidence="2" id="KW-0328">Glycosyltransferase</keyword>
<dbReference type="Pfam" id="PF00535">
    <property type="entry name" value="Glycos_transf_2"/>
    <property type="match status" value="1"/>
</dbReference>
<name>A0ABV3R726_9HYPH</name>
<organism evidence="2 3">
    <name type="scientific">Mesorhizobium marinum</name>
    <dbReference type="NCBI Taxonomy" id="3228790"/>
    <lineage>
        <taxon>Bacteria</taxon>
        <taxon>Pseudomonadati</taxon>
        <taxon>Pseudomonadota</taxon>
        <taxon>Alphaproteobacteria</taxon>
        <taxon>Hyphomicrobiales</taxon>
        <taxon>Phyllobacteriaceae</taxon>
        <taxon>Mesorhizobium</taxon>
    </lineage>
</organism>
<evidence type="ECO:0000259" key="1">
    <source>
        <dbReference type="Pfam" id="PF00535"/>
    </source>
</evidence>
<dbReference type="SUPFAM" id="SSF53448">
    <property type="entry name" value="Nucleotide-diphospho-sugar transferases"/>
    <property type="match status" value="1"/>
</dbReference>
<dbReference type="GO" id="GO:0016757">
    <property type="term" value="F:glycosyltransferase activity"/>
    <property type="evidence" value="ECO:0007669"/>
    <property type="project" value="UniProtKB-KW"/>
</dbReference>
<dbReference type="InterPro" id="IPR050834">
    <property type="entry name" value="Glycosyltransf_2"/>
</dbReference>
<sequence>MKPCYIIITASHNRPNLLVRNIQYMLNQSYENWLQIIVDDSSSEDMTEVFNFIDNDRRIHLIQFEFNKGCNAARNRALDFIEEQGLDGFICIVDDDDYIVPDALQKMNNLIISNPGYRWYTADSCFPDGKKACQMKKYGRLSYLQNRVFSNDIKGDLTHFIDAGICKGVRFTDKFRNAHEWSFFSKLSFEHELFAFEENITIKEYLEGGLTKLRVSHQNPLKVRQFRVDTLSKLVSKRQLSSEQLLLSKELIKNGQTKLALSILKSIAPYQMFTLKFYRYLIRASLLSKRYTRR</sequence>
<evidence type="ECO:0000313" key="3">
    <source>
        <dbReference type="Proteomes" id="UP001556196"/>
    </source>
</evidence>
<dbReference type="RefSeq" id="WP_367726010.1">
    <property type="nucleotide sequence ID" value="NZ_JBFOCI010000013.1"/>
</dbReference>
<dbReference type="CDD" id="cd00761">
    <property type="entry name" value="Glyco_tranf_GTA_type"/>
    <property type="match status" value="1"/>
</dbReference>
<keyword evidence="3" id="KW-1185">Reference proteome</keyword>
<dbReference type="PANTHER" id="PTHR43685">
    <property type="entry name" value="GLYCOSYLTRANSFERASE"/>
    <property type="match status" value="1"/>
</dbReference>
<evidence type="ECO:0000313" key="2">
    <source>
        <dbReference type="EMBL" id="MEW9808767.1"/>
    </source>
</evidence>
<proteinExistence type="predicted"/>
<protein>
    <submittedName>
        <fullName evidence="2">Glycosyltransferase family A protein</fullName>
        <ecNumber evidence="2">2.4.-.-</ecNumber>
    </submittedName>
</protein>
<comment type="caution">
    <text evidence="2">The sequence shown here is derived from an EMBL/GenBank/DDBJ whole genome shotgun (WGS) entry which is preliminary data.</text>
</comment>
<dbReference type="EMBL" id="JBFOCI010000013">
    <property type="protein sequence ID" value="MEW9808767.1"/>
    <property type="molecule type" value="Genomic_DNA"/>
</dbReference>
<dbReference type="Proteomes" id="UP001556196">
    <property type="component" value="Unassembled WGS sequence"/>
</dbReference>
<gene>
    <name evidence="2" type="ORF">ABUE31_22510</name>
</gene>
<accession>A0ABV3R726</accession>
<dbReference type="Gene3D" id="3.90.550.10">
    <property type="entry name" value="Spore Coat Polysaccharide Biosynthesis Protein SpsA, Chain A"/>
    <property type="match status" value="1"/>
</dbReference>
<dbReference type="EC" id="2.4.-.-" evidence="2"/>